<dbReference type="Proteomes" id="UP000326241">
    <property type="component" value="Unassembled WGS sequence"/>
</dbReference>
<proteinExistence type="predicted"/>
<accession>A0A5E6WYW4</accession>
<sequence>MLVMGHHQCTQQPRCTDRATADLCLRERHRLAIGAQEQLLGGASRCGFATVVGAHLFTVPQHDHRAAADPGRLRLNQRQHRLHRNRRINRRTALTQHLATGLSSQRIGSRCHVFAGVAGLQIGAETGRGFRCHRQGRGGRGVAGGEGPGADDQRPGWQAQAAQGQGWKHVGLSVRGIKVSGTLSTARSRRKPMGIFVFLFGADVR</sequence>
<dbReference type="EMBL" id="CABVGZ010000076">
    <property type="protein sequence ID" value="VVN33876.1"/>
    <property type="molecule type" value="Genomic_DNA"/>
</dbReference>
<evidence type="ECO:0000313" key="1">
    <source>
        <dbReference type="EMBL" id="VVN33876.1"/>
    </source>
</evidence>
<name>A0A5E6WYW4_PSEFL</name>
<reference evidence="1 2" key="1">
    <citation type="submission" date="2019-09" db="EMBL/GenBank/DDBJ databases">
        <authorList>
            <person name="Chandra G."/>
            <person name="Truman W A."/>
        </authorList>
    </citation>
    <scope>NUCLEOTIDE SEQUENCE [LARGE SCALE GENOMIC DNA]</scope>
    <source>
        <strain evidence="1">PS624</strain>
    </source>
</reference>
<organism evidence="1 2">
    <name type="scientific">Pseudomonas fluorescens</name>
    <dbReference type="NCBI Taxonomy" id="294"/>
    <lineage>
        <taxon>Bacteria</taxon>
        <taxon>Pseudomonadati</taxon>
        <taxon>Pseudomonadota</taxon>
        <taxon>Gammaproteobacteria</taxon>
        <taxon>Pseudomonadales</taxon>
        <taxon>Pseudomonadaceae</taxon>
        <taxon>Pseudomonas</taxon>
    </lineage>
</organism>
<gene>
    <name evidence="1" type="ORF">PS624_04991</name>
</gene>
<dbReference type="AlphaFoldDB" id="A0A5E6WYW4"/>
<evidence type="ECO:0000313" key="2">
    <source>
        <dbReference type="Proteomes" id="UP000326241"/>
    </source>
</evidence>
<protein>
    <submittedName>
        <fullName evidence="1">Uncharacterized protein</fullName>
    </submittedName>
</protein>